<keyword evidence="2" id="KW-1185">Reference proteome</keyword>
<dbReference type="EMBL" id="BOOQ01000024">
    <property type="protein sequence ID" value="GII47320.1"/>
    <property type="molecule type" value="Genomic_DNA"/>
</dbReference>
<evidence type="ECO:0000313" key="2">
    <source>
        <dbReference type="Proteomes" id="UP000644610"/>
    </source>
</evidence>
<organism evidence="1 2">
    <name type="scientific">Planotetraspora silvatica</name>
    <dbReference type="NCBI Taxonomy" id="234614"/>
    <lineage>
        <taxon>Bacteria</taxon>
        <taxon>Bacillati</taxon>
        <taxon>Actinomycetota</taxon>
        <taxon>Actinomycetes</taxon>
        <taxon>Streptosporangiales</taxon>
        <taxon>Streptosporangiaceae</taxon>
        <taxon>Planotetraspora</taxon>
    </lineage>
</organism>
<name>A0A8J3UMW6_9ACTN</name>
<dbReference type="Proteomes" id="UP000644610">
    <property type="component" value="Unassembled WGS sequence"/>
</dbReference>
<comment type="caution">
    <text evidence="1">The sequence shown here is derived from an EMBL/GenBank/DDBJ whole genome shotgun (WGS) entry which is preliminary data.</text>
</comment>
<reference evidence="1" key="1">
    <citation type="submission" date="2021-01" db="EMBL/GenBank/DDBJ databases">
        <title>Whole genome shotgun sequence of Planotetraspora silvatica NBRC 100141.</title>
        <authorList>
            <person name="Komaki H."/>
            <person name="Tamura T."/>
        </authorList>
    </citation>
    <scope>NUCLEOTIDE SEQUENCE</scope>
    <source>
        <strain evidence="1">NBRC 100141</strain>
    </source>
</reference>
<dbReference type="AlphaFoldDB" id="A0A8J3UMW6"/>
<sequence>MPDDAEAELNGYRMRRARRIDRQRQADIAGGAGLEVGSPSARFHRVLAVGPSALLSGSF</sequence>
<evidence type="ECO:0000313" key="1">
    <source>
        <dbReference type="EMBL" id="GII47320.1"/>
    </source>
</evidence>
<protein>
    <submittedName>
        <fullName evidence="1">Uncharacterized protein</fullName>
    </submittedName>
</protein>
<gene>
    <name evidence="1" type="ORF">Psi02_37440</name>
</gene>
<proteinExistence type="predicted"/>
<accession>A0A8J3UMW6</accession>